<dbReference type="EMBL" id="VEVP01000001">
    <property type="protein sequence ID" value="TNU96181.1"/>
    <property type="molecule type" value="Genomic_DNA"/>
</dbReference>
<reference evidence="5 6" key="2">
    <citation type="journal article" date="2018" name="Elife">
        <title>Discovery and characterization of a prevalent human gut bacterial enzyme sufficient for the inactivation of a family of plant toxins.</title>
        <authorList>
            <person name="Koppel N."/>
            <person name="Bisanz J.E."/>
            <person name="Pandelia M.E."/>
            <person name="Turnbaugh P.J."/>
            <person name="Balskus E.P."/>
        </authorList>
    </citation>
    <scope>NUCLEOTIDE SEQUENCE [LARGE SCALE GENOMIC DNA]</scope>
    <source>
        <strain evidence="3 6">16A</strain>
        <strain evidence="2 5">FAA1-1-60AUCSF</strain>
        <strain evidence="1 7">W1 BHI 6</strain>
    </source>
</reference>
<name>A0A369NMB8_EGGLN</name>
<dbReference type="RefSeq" id="WP_009304337.1">
    <property type="nucleotide sequence ID" value="NZ_AP025575.1"/>
</dbReference>
<dbReference type="Proteomes" id="UP000253857">
    <property type="component" value="Unassembled WGS sequence"/>
</dbReference>
<dbReference type="InterPro" id="IPR050509">
    <property type="entry name" value="CoA-transferase_III"/>
</dbReference>
<dbReference type="Gene3D" id="3.40.50.10540">
    <property type="entry name" value="Crotonobetainyl-coa:carnitine coa-transferase, domain 1"/>
    <property type="match status" value="1"/>
</dbReference>
<dbReference type="EMBL" id="PPTU01000014">
    <property type="protein sequence ID" value="RDB69392.1"/>
    <property type="molecule type" value="Genomic_DNA"/>
</dbReference>
<comment type="caution">
    <text evidence="1">The sequence shown here is derived from an EMBL/GenBank/DDBJ whole genome shotgun (WGS) entry which is preliminary data.</text>
</comment>
<dbReference type="InterPro" id="IPR044855">
    <property type="entry name" value="CoA-Trfase_III_dom3_sf"/>
</dbReference>
<dbReference type="Pfam" id="PF02515">
    <property type="entry name" value="CoA_transf_3"/>
    <property type="match status" value="1"/>
</dbReference>
<organism evidence="1 7">
    <name type="scientific">Eggerthella lenta</name>
    <name type="common">Eubacterium lentum</name>
    <dbReference type="NCBI Taxonomy" id="84112"/>
    <lineage>
        <taxon>Bacteria</taxon>
        <taxon>Bacillati</taxon>
        <taxon>Actinomycetota</taxon>
        <taxon>Coriobacteriia</taxon>
        <taxon>Eggerthellales</taxon>
        <taxon>Eggerthellaceae</taxon>
        <taxon>Eggerthella</taxon>
    </lineage>
</organism>
<sequence>MTVTEKLNGYGPLAGIKVVEMCTYVAAPATVRVLSEMGAEVLKIESFDGDIQRTQGPGFGCDLTDTEDPTIDLNNTNKNWISLNLKSEEGLAIAKKMIGEADIFMNNMRTAALEKLGLDYPTLSAEFPGLIWAQMRGYGEFGEFAHSPGYDAVCWAARGGVAGTFCEKGTSPAIPPQAFGDYNTATMMAAGILGALVNKLRTGRGDKVVVNLYHSAIWGGSIAVCAQQFGADYPKTRKDVPNPFNNTYKTADDKWIYICQPQHNRYYNDMMKIIGRDDLVDDPRYATVENLKEKHLQPELIEILEGGFVQKTLDEWLPILAEWQVPSQKVFRYTDIVKDEEAYVNDAIRKVNYQAFGERALPTTPIRYANFGDPPVVLSKPIGYHTAEYLHKYGYTDEQIAEMEAAGAVKCYHGEEVPDVIFKSERQLAGEAPCNW</sequence>
<dbReference type="Proteomes" id="UP000253915">
    <property type="component" value="Unassembled WGS sequence"/>
</dbReference>
<reference evidence="4" key="3">
    <citation type="submission" date="2019-06" db="EMBL/GenBank/DDBJ databases">
        <authorList>
            <person name="Bisanz J.E."/>
            <person name="Turnbaugh P.J."/>
        </authorList>
    </citation>
    <scope>NUCLEOTIDE SEQUENCE</scope>
    <source>
        <strain evidence="4">SECO-MT75m2</strain>
    </source>
</reference>
<proteinExistence type="predicted"/>
<dbReference type="Proteomes" id="UP000312594">
    <property type="component" value="Unassembled WGS sequence"/>
</dbReference>
<dbReference type="Proteomes" id="UP000253970">
    <property type="component" value="Unassembled WGS sequence"/>
</dbReference>
<evidence type="ECO:0000313" key="4">
    <source>
        <dbReference type="EMBL" id="TNU96181.1"/>
    </source>
</evidence>
<evidence type="ECO:0000313" key="1">
    <source>
        <dbReference type="EMBL" id="RDB69392.1"/>
    </source>
</evidence>
<evidence type="ECO:0000313" key="3">
    <source>
        <dbReference type="EMBL" id="RDC40583.1"/>
    </source>
</evidence>
<dbReference type="Gene3D" id="3.30.1540.10">
    <property type="entry name" value="formyl-coa transferase, domain 3"/>
    <property type="match status" value="1"/>
</dbReference>
<dbReference type="PANTHER" id="PTHR48228">
    <property type="entry name" value="SUCCINYL-COA--D-CITRAMALATE COA-TRANSFERASE"/>
    <property type="match status" value="1"/>
</dbReference>
<dbReference type="GO" id="GO:0016740">
    <property type="term" value="F:transferase activity"/>
    <property type="evidence" value="ECO:0007669"/>
    <property type="project" value="UniProtKB-KW"/>
</dbReference>
<dbReference type="AlphaFoldDB" id="A0A369NMB8"/>
<dbReference type="PANTHER" id="PTHR48228:SF2">
    <property type="entry name" value="E-CINNAMOYL-COA:R-PHENYLLACTATE COA TRANSFERASE LARGE SUBUNIT"/>
    <property type="match status" value="1"/>
</dbReference>
<dbReference type="EMBL" id="PPTY01000016">
    <property type="protein sequence ID" value="RDB84585.1"/>
    <property type="molecule type" value="Genomic_DNA"/>
</dbReference>
<evidence type="ECO:0000313" key="2">
    <source>
        <dbReference type="EMBL" id="RDB84585.1"/>
    </source>
</evidence>
<evidence type="ECO:0000313" key="8">
    <source>
        <dbReference type="Proteomes" id="UP000312594"/>
    </source>
</evidence>
<dbReference type="InterPro" id="IPR023606">
    <property type="entry name" value="CoA-Trfase_III_dom_1_sf"/>
</dbReference>
<dbReference type="EMBL" id="PPUQ01000003">
    <property type="protein sequence ID" value="RDC40583.1"/>
    <property type="molecule type" value="Genomic_DNA"/>
</dbReference>
<dbReference type="OMA" id="NYMIEIP"/>
<accession>A0A369NMB8</accession>
<evidence type="ECO:0000313" key="7">
    <source>
        <dbReference type="Proteomes" id="UP000253970"/>
    </source>
</evidence>
<protein>
    <submittedName>
        <fullName evidence="1">CoA transferase</fullName>
    </submittedName>
</protein>
<evidence type="ECO:0000313" key="6">
    <source>
        <dbReference type="Proteomes" id="UP000253915"/>
    </source>
</evidence>
<reference evidence="4 8" key="1">
    <citation type="journal article" date="2005" name="Appl. Environ. Microbiol.">
        <title>Intestinal bacterial communities that produce active estrogen-like compounds enterodiol and enterolactone in humans.</title>
        <authorList>
            <person name="Clavel T."/>
            <person name="Henderson G."/>
            <person name="Alpert C.A."/>
            <person name="Philippe C."/>
            <person name="Rigottier-Gois L."/>
            <person name="Dore J."/>
            <person name="Blaut M."/>
        </authorList>
    </citation>
    <scope>NUCLEOTIDE SEQUENCE [LARGE SCALE GENOMIC DNA]</scope>
    <source>
        <strain evidence="4 8">SECO-MT75m2</strain>
    </source>
</reference>
<dbReference type="SUPFAM" id="SSF89796">
    <property type="entry name" value="CoA-transferase family III (CaiB/BaiF)"/>
    <property type="match status" value="1"/>
</dbReference>
<keyword evidence="1" id="KW-0808">Transferase</keyword>
<gene>
    <name evidence="3" type="ORF">C1853_04090</name>
    <name evidence="2" type="ORF">C1871_09760</name>
    <name evidence="1" type="ORF">C1875_09900</name>
    <name evidence="4" type="ORF">FIC87_00395</name>
</gene>
<evidence type="ECO:0000313" key="5">
    <source>
        <dbReference type="Proteomes" id="UP000253857"/>
    </source>
</evidence>
<dbReference type="InterPro" id="IPR003673">
    <property type="entry name" value="CoA-Trfase_fam_III"/>
</dbReference>